<feature type="compositionally biased region" description="Basic residues" evidence="1">
    <location>
        <begin position="146"/>
        <end position="156"/>
    </location>
</feature>
<sequence length="1009" mass="114232">MDLTHQFHNDPPADGRSSTKNTPQVLIPEFSSFPTKPIYDASNDALEVNCSPLVDSLKVCSISNEIDIPSVEPIAELSLGAIHIEESVEVPACKKIRKRSAAPRVSTWTHTKLRRSGRAKKSRVPSNPFDTAIPLDDSDMDSPISNRKHSPTRNKGKKLPIILNEVVGKNVIQVDSPSFQPFQTSSRSLRKRKHAEVKEVTDIADVERSVKKVCKAAKKTSKQIKAAKGKKHPPKPRKPRWFGLRTRSSPLQFFRCIQCLRPNQKEAVRKMGFGQLLTFMVECIPLRLGHYVVDHFSPDLMVIKVVTKHVTVDSLSIKQLLGVPSGNIKFGGDTILPTIYEHVAQWRSRYVDRLLAPSEIVDKIIDAPDVDSFDFRMDFMLLYVDSYECEGITPDPTKNAISFWNKKTLKQREVLEIKNGGFGKGTFKGLSPVVNDGSTEFKCVDVDFLVSEVKKNLGILSNKKSYVDNLFVNLIHNNLEHAQFKSLFDSYQSILNFRPHSLHQASTSVPPTKETPPDAPDGDQDDGNFADKSASDSMDDQDVDNRPDVTDKDNSISDHMEKSIDDNQEDACDPSNDHEICQLGENDHVHVHSQDQSNSVIFNGNIDVGRNTFDKAIHNPPDSPPTSPKQSFKTTFVLDPDECPKWTLGMTQMFEQSSSHINPDIPTPSNKASVPSCPSIGTPTELYDTPNSPNCETAIQVPFSEEEIIITLNINLLPTKEEKQIWNFLFNYQSTAKFKKMEQTMDSEPPFFYPSELVFYSLSNVEATKGVMQSLMFDVPVNIVVIEAWVTFLNYDENRRSDDSPFRVFCPPDIITGFLLHNEDSDESRRITAFSDSLFKHVKASQISPELKGVDMIFLPVQDSESYFLLVFDLKYPAVSVIDSFPASKPLVKLSDSESYFDKDTAYKMKYLFCIYLQRINHPKCNQIILQKIEKIDTFWSTSSVPNDNAIFLMRHMEKFMGKQYEFDCNFSANGNSKKKQLRWLRQKYTATMLLSEVNLLKKRIKECI</sequence>
<feature type="region of interest" description="Disordered" evidence="1">
    <location>
        <begin position="221"/>
        <end position="242"/>
    </location>
</feature>
<feature type="compositionally biased region" description="Basic residues" evidence="1">
    <location>
        <begin position="221"/>
        <end position="240"/>
    </location>
</feature>
<keyword evidence="3" id="KW-1185">Reference proteome</keyword>
<dbReference type="InterPro" id="IPR038765">
    <property type="entry name" value="Papain-like_cys_pep_sf"/>
</dbReference>
<name>A0AAP0CH74_9ASTR</name>
<protein>
    <recommendedName>
        <fullName evidence="4">Ubiquitin-like protease family profile domain-containing protein</fullName>
    </recommendedName>
</protein>
<reference evidence="2 3" key="1">
    <citation type="submission" date="2024-04" db="EMBL/GenBank/DDBJ databases">
        <title>The reference genome of an endangered Asteraceae, Deinandra increscens subsp. villosa, native to the Central Coast of California.</title>
        <authorList>
            <person name="Guilliams M."/>
            <person name="Hasenstab-Lehman K."/>
            <person name="Meyer R."/>
            <person name="Mcevoy S."/>
        </authorList>
    </citation>
    <scope>NUCLEOTIDE SEQUENCE [LARGE SCALE GENOMIC DNA]</scope>
    <source>
        <tissue evidence="2">Leaf</tissue>
    </source>
</reference>
<dbReference type="PANTHER" id="PTHR34835:SF90">
    <property type="entry name" value="AMINOTRANSFERASE-LIKE PLANT MOBILE DOMAIN-CONTAINING PROTEIN"/>
    <property type="match status" value="1"/>
</dbReference>
<feature type="compositionally biased region" description="Basic and acidic residues" evidence="1">
    <location>
        <begin position="1"/>
        <end position="13"/>
    </location>
</feature>
<feature type="region of interest" description="Disordered" evidence="1">
    <location>
        <begin position="503"/>
        <end position="559"/>
    </location>
</feature>
<evidence type="ECO:0000313" key="3">
    <source>
        <dbReference type="Proteomes" id="UP001408789"/>
    </source>
</evidence>
<dbReference type="SUPFAM" id="SSF54001">
    <property type="entry name" value="Cysteine proteinases"/>
    <property type="match status" value="1"/>
</dbReference>
<dbReference type="EMBL" id="JBCNJP010000027">
    <property type="protein sequence ID" value="KAK9053258.1"/>
    <property type="molecule type" value="Genomic_DNA"/>
</dbReference>
<evidence type="ECO:0008006" key="4">
    <source>
        <dbReference type="Google" id="ProtNLM"/>
    </source>
</evidence>
<feature type="region of interest" description="Disordered" evidence="1">
    <location>
        <begin position="1"/>
        <end position="24"/>
    </location>
</feature>
<dbReference type="Proteomes" id="UP001408789">
    <property type="component" value="Unassembled WGS sequence"/>
</dbReference>
<feature type="compositionally biased region" description="Basic residues" evidence="1">
    <location>
        <begin position="111"/>
        <end position="123"/>
    </location>
</feature>
<dbReference type="Gene3D" id="3.40.395.10">
    <property type="entry name" value="Adenoviral Proteinase, Chain A"/>
    <property type="match status" value="1"/>
</dbReference>
<dbReference type="PANTHER" id="PTHR34835">
    <property type="entry name" value="OS07G0283600 PROTEIN-RELATED"/>
    <property type="match status" value="1"/>
</dbReference>
<gene>
    <name evidence="2" type="ORF">SSX86_029891</name>
</gene>
<evidence type="ECO:0000256" key="1">
    <source>
        <dbReference type="SAM" id="MobiDB-lite"/>
    </source>
</evidence>
<feature type="compositionally biased region" description="Basic and acidic residues" evidence="1">
    <location>
        <begin position="543"/>
        <end position="559"/>
    </location>
</feature>
<dbReference type="AlphaFoldDB" id="A0AAP0CH74"/>
<organism evidence="2 3">
    <name type="scientific">Deinandra increscens subsp. villosa</name>
    <dbReference type="NCBI Taxonomy" id="3103831"/>
    <lineage>
        <taxon>Eukaryota</taxon>
        <taxon>Viridiplantae</taxon>
        <taxon>Streptophyta</taxon>
        <taxon>Embryophyta</taxon>
        <taxon>Tracheophyta</taxon>
        <taxon>Spermatophyta</taxon>
        <taxon>Magnoliopsida</taxon>
        <taxon>eudicotyledons</taxon>
        <taxon>Gunneridae</taxon>
        <taxon>Pentapetalae</taxon>
        <taxon>asterids</taxon>
        <taxon>campanulids</taxon>
        <taxon>Asterales</taxon>
        <taxon>Asteraceae</taxon>
        <taxon>Asteroideae</taxon>
        <taxon>Heliantheae alliance</taxon>
        <taxon>Madieae</taxon>
        <taxon>Madiinae</taxon>
        <taxon>Deinandra</taxon>
    </lineage>
</organism>
<proteinExistence type="predicted"/>
<accession>A0AAP0CH74</accession>
<comment type="caution">
    <text evidence="2">The sequence shown here is derived from an EMBL/GenBank/DDBJ whole genome shotgun (WGS) entry which is preliminary data.</text>
</comment>
<evidence type="ECO:0000313" key="2">
    <source>
        <dbReference type="EMBL" id="KAK9053258.1"/>
    </source>
</evidence>
<feature type="region of interest" description="Disordered" evidence="1">
    <location>
        <begin position="104"/>
        <end position="156"/>
    </location>
</feature>